<dbReference type="RefSeq" id="WP_157471310.1">
    <property type="nucleotide sequence ID" value="NZ_JXMS01000028.1"/>
</dbReference>
<dbReference type="AlphaFoldDB" id="A0A1B7XA28"/>
<feature type="non-terminal residue" evidence="3">
    <location>
        <position position="478"/>
    </location>
</feature>
<dbReference type="OrthoDB" id="5461432at2"/>
<dbReference type="InterPro" id="IPR040738">
    <property type="entry name" value="LPD22"/>
</dbReference>
<dbReference type="EMBL" id="JXMS01000028">
    <property type="protein sequence ID" value="OBQ46206.1"/>
    <property type="molecule type" value="Genomic_DNA"/>
</dbReference>
<evidence type="ECO:0000313" key="4">
    <source>
        <dbReference type="Proteomes" id="UP000091979"/>
    </source>
</evidence>
<dbReference type="STRING" id="1560234.SP90_13475"/>
<dbReference type="Pfam" id="PF18834">
    <property type="entry name" value="LPD22"/>
    <property type="match status" value="1"/>
</dbReference>
<dbReference type="PATRIC" id="fig|1560234.3.peg.1809"/>
<reference evidence="3 4" key="1">
    <citation type="submission" date="2015-01" db="EMBL/GenBank/DDBJ databases">
        <title>Desulfovibrio sp. JC271 draft genome sequence.</title>
        <authorList>
            <person name="Shivani Y."/>
            <person name="Subhash Y."/>
            <person name="Sasikala C."/>
            <person name="Ramana C.V."/>
        </authorList>
    </citation>
    <scope>NUCLEOTIDE SEQUENCE [LARGE SCALE GENOMIC DNA]</scope>
    <source>
        <strain evidence="3 4">JC271</strain>
    </source>
</reference>
<protein>
    <recommendedName>
        <fullName evidence="2">Large polyvalent protein associated domain-containing protein</fullName>
    </recommendedName>
</protein>
<keyword evidence="4" id="KW-1185">Reference proteome</keyword>
<proteinExistence type="predicted"/>
<organism evidence="3 4">
    <name type="scientific">Halodesulfovibrio spirochaetisodalis</name>
    <dbReference type="NCBI Taxonomy" id="1560234"/>
    <lineage>
        <taxon>Bacteria</taxon>
        <taxon>Pseudomonadati</taxon>
        <taxon>Thermodesulfobacteriota</taxon>
        <taxon>Desulfovibrionia</taxon>
        <taxon>Desulfovibrionales</taxon>
        <taxon>Desulfovibrionaceae</taxon>
        <taxon>Halodesulfovibrio</taxon>
    </lineage>
</organism>
<sequence length="478" mass="51035">MGLLNNLDVSQIDSSVFEGLPRVDEEQEQAPVSTGGSRLADADVSQVDSSLFEGLPRSAAPMLEYAVTRNPDTVADAQKIAKRTGMDADFVEQNYDQLSAQDRAERQQRLMETMDAGGTMYFMRDPVNAGMAHDDLENLIRIEQESNPFRALGKTAGRAVPKVFQFYNQSMAYLSGTLDSVEHGIGDALGTGHTGIFKRSEQFHLAQSKYINDEVLNSELLALPEHVTKSLWDNPQLLVNPEYLVTQVGEAASSMLPMVAAYTVSGGSLAVPSVVGGLQEAASLYEDLVRDGVDQADAATAATSFGVVVGLLNKVGLEELTRKIPTKTIMQNLARRGAAGAAEGFTEYLEEPFQAAFSALAKGKDMDGVVSDVIASLKNVDVAVGAIILGSSGGVSKVAERVEDKRQAGLLATQNGVQLSALSDAVAKSKLAERSPEALGEFINSVFPTEASEQFVDAQQFATLFQEGIEEGQDVGTV</sequence>
<evidence type="ECO:0000313" key="3">
    <source>
        <dbReference type="EMBL" id="OBQ46206.1"/>
    </source>
</evidence>
<comment type="caution">
    <text evidence="3">The sequence shown here is derived from an EMBL/GenBank/DDBJ whole genome shotgun (WGS) entry which is preliminary data.</text>
</comment>
<accession>A0A1B7XA28</accession>
<evidence type="ECO:0000259" key="2">
    <source>
        <dbReference type="Pfam" id="PF18834"/>
    </source>
</evidence>
<evidence type="ECO:0000256" key="1">
    <source>
        <dbReference type="SAM" id="MobiDB-lite"/>
    </source>
</evidence>
<dbReference type="Proteomes" id="UP000091979">
    <property type="component" value="Unassembled WGS sequence"/>
</dbReference>
<name>A0A1B7XA28_9BACT</name>
<feature type="domain" description="Large polyvalent protein associated" evidence="2">
    <location>
        <begin position="57"/>
        <end position="155"/>
    </location>
</feature>
<gene>
    <name evidence="3" type="ORF">SP90_13475</name>
</gene>
<feature type="region of interest" description="Disordered" evidence="1">
    <location>
        <begin position="20"/>
        <end position="39"/>
    </location>
</feature>